<organism evidence="2 3">
    <name type="scientific">Ophiocordyceps polyrhachis-furcata BCC 54312</name>
    <dbReference type="NCBI Taxonomy" id="1330021"/>
    <lineage>
        <taxon>Eukaryota</taxon>
        <taxon>Fungi</taxon>
        <taxon>Dikarya</taxon>
        <taxon>Ascomycota</taxon>
        <taxon>Pezizomycotina</taxon>
        <taxon>Sordariomycetes</taxon>
        <taxon>Hypocreomycetidae</taxon>
        <taxon>Hypocreales</taxon>
        <taxon>Ophiocordycipitaceae</taxon>
        <taxon>Ophiocordyceps</taxon>
    </lineage>
</organism>
<accession>A0A367L744</accession>
<feature type="region of interest" description="Disordered" evidence="1">
    <location>
        <begin position="1"/>
        <end position="36"/>
    </location>
</feature>
<dbReference type="InterPro" id="IPR012677">
    <property type="entry name" value="Nucleotide-bd_a/b_plait_sf"/>
</dbReference>
<evidence type="ECO:0000313" key="3">
    <source>
        <dbReference type="Proteomes" id="UP000253664"/>
    </source>
</evidence>
<dbReference type="SUPFAM" id="SSF54928">
    <property type="entry name" value="RNA-binding domain, RBD"/>
    <property type="match status" value="1"/>
</dbReference>
<dbReference type="AlphaFoldDB" id="A0A367L744"/>
<comment type="caution">
    <text evidence="2">The sequence shown here is derived from an EMBL/GenBank/DDBJ whole genome shotgun (WGS) entry which is preliminary data.</text>
</comment>
<dbReference type="GO" id="GO:0003676">
    <property type="term" value="F:nucleic acid binding"/>
    <property type="evidence" value="ECO:0007669"/>
    <property type="project" value="InterPro"/>
</dbReference>
<protein>
    <recommendedName>
        <fullName evidence="4">RRM domain-containing protein</fullName>
    </recommendedName>
</protein>
<sequence>MAVAAPEQRRQLHQASNSNKFSSRYHGMHTENNASADHLTPAQNCALWLTNLPSDVGYSELLASITNVGRIWCTFINLPDMMRHQTAAAKVVFSVPEAAQKLLNQSWTKTIVIRDHRVRVSHNRIKYPANDMPDRRSRVLLITGRDFFVNPDSLRCWFQHRFVFQEDRVIELIKAGGRAVRELSQPGANGRQGSRDGSSGWL</sequence>
<feature type="region of interest" description="Disordered" evidence="1">
    <location>
        <begin position="183"/>
        <end position="202"/>
    </location>
</feature>
<evidence type="ECO:0000256" key="1">
    <source>
        <dbReference type="SAM" id="MobiDB-lite"/>
    </source>
</evidence>
<feature type="compositionally biased region" description="Polar residues" evidence="1">
    <location>
        <begin position="191"/>
        <end position="202"/>
    </location>
</feature>
<dbReference type="Gene3D" id="3.30.70.330">
    <property type="match status" value="1"/>
</dbReference>
<dbReference type="STRING" id="1330021.A0A367L744"/>
<feature type="compositionally biased region" description="Polar residues" evidence="1">
    <location>
        <begin position="13"/>
        <end position="22"/>
    </location>
</feature>
<name>A0A367L744_9HYPO</name>
<dbReference type="InterPro" id="IPR035979">
    <property type="entry name" value="RBD_domain_sf"/>
</dbReference>
<evidence type="ECO:0008006" key="4">
    <source>
        <dbReference type="Google" id="ProtNLM"/>
    </source>
</evidence>
<proteinExistence type="predicted"/>
<evidence type="ECO:0000313" key="2">
    <source>
        <dbReference type="EMBL" id="RCI10244.1"/>
    </source>
</evidence>
<keyword evidence="3" id="KW-1185">Reference proteome</keyword>
<dbReference type="EMBL" id="LKCN02000013">
    <property type="protein sequence ID" value="RCI10244.1"/>
    <property type="molecule type" value="Genomic_DNA"/>
</dbReference>
<dbReference type="Proteomes" id="UP000253664">
    <property type="component" value="Unassembled WGS sequence"/>
</dbReference>
<reference evidence="2 3" key="1">
    <citation type="journal article" date="2015" name="BMC Genomics">
        <title>Insights from the genome of Ophiocordyceps polyrhachis-furcata to pathogenicity and host specificity in insect fungi.</title>
        <authorList>
            <person name="Wichadakul D."/>
            <person name="Kobmoo N."/>
            <person name="Ingsriswang S."/>
            <person name="Tangphatsornruang S."/>
            <person name="Chantasingh D."/>
            <person name="Luangsa-ard J.J."/>
            <person name="Eurwilaichitr L."/>
        </authorList>
    </citation>
    <scope>NUCLEOTIDE SEQUENCE [LARGE SCALE GENOMIC DNA]</scope>
    <source>
        <strain evidence="2 3">BCC 54312</strain>
    </source>
</reference>
<dbReference type="OrthoDB" id="3508416at2759"/>
<gene>
    <name evidence="2" type="ORF">L249_8702</name>
</gene>